<evidence type="ECO:0000313" key="4">
    <source>
        <dbReference type="Proteomes" id="UP000606580"/>
    </source>
</evidence>
<reference evidence="3" key="1">
    <citation type="journal article" date="2020" name="MBio">
        <title>'Candidatus Ethanoperedens,' a Thermophilic Genus of Archaea Mediating the Anaerobic Oxidation of Ethane.</title>
        <authorList>
            <person name="Hahn C.J."/>
            <person name="Laso-Perez R."/>
            <person name="Vulcano F."/>
            <person name="Vaziourakis K.M."/>
            <person name="Stokke R."/>
            <person name="Steen I.H."/>
            <person name="Teske A."/>
            <person name="Boetius A."/>
            <person name="Liebeke M."/>
            <person name="Amann R."/>
            <person name="Knittel K."/>
            <person name="Wegener G."/>
        </authorList>
    </citation>
    <scope>NUCLEOTIDE SEQUENCE</scope>
    <source>
        <strain evidence="3">GoM-Arc1-LC-WB58</strain>
    </source>
</reference>
<dbReference type="Pfam" id="PF00149">
    <property type="entry name" value="Metallophos"/>
    <property type="match status" value="1"/>
</dbReference>
<organism evidence="3 4">
    <name type="scientific">Candidatus Ethanoperedens thermophilum</name>
    <dbReference type="NCBI Taxonomy" id="2766897"/>
    <lineage>
        <taxon>Archaea</taxon>
        <taxon>Methanobacteriati</taxon>
        <taxon>Methanobacteriota</taxon>
        <taxon>Stenosarchaea group</taxon>
        <taxon>Methanomicrobia</taxon>
        <taxon>Methanosarcinales</taxon>
        <taxon>Methanosarcinales incertae sedis</taxon>
        <taxon>GOM Arc I cluster</taxon>
        <taxon>Candidatus Ethanoperedens</taxon>
    </lineage>
</organism>
<dbReference type="InterPro" id="IPR050535">
    <property type="entry name" value="DNA_Repair-Maintenance_Comp"/>
</dbReference>
<dbReference type="PIRSF" id="PIRSF033091">
    <property type="entry name" value="Pesterase_YhaO"/>
    <property type="match status" value="1"/>
</dbReference>
<dbReference type="PANTHER" id="PTHR30337">
    <property type="entry name" value="COMPONENT OF ATP-DEPENDENT DSDNA EXONUCLEASE"/>
    <property type="match status" value="1"/>
</dbReference>
<keyword evidence="1" id="KW-0378">Hydrolase</keyword>
<evidence type="ECO:0000259" key="2">
    <source>
        <dbReference type="Pfam" id="PF00149"/>
    </source>
</evidence>
<protein>
    <submittedName>
        <fullName evidence="3">Phosphoesterase</fullName>
    </submittedName>
</protein>
<name>A0A848D9E1_9EURY</name>
<dbReference type="InterPro" id="IPR029052">
    <property type="entry name" value="Metallo-depent_PP-like"/>
</dbReference>
<dbReference type="Proteomes" id="UP000606580">
    <property type="component" value="Unassembled WGS sequence"/>
</dbReference>
<gene>
    <name evidence="3" type="ORF">GIS02_02160</name>
</gene>
<accession>A0A848D9E1</accession>
<dbReference type="SUPFAM" id="SSF56300">
    <property type="entry name" value="Metallo-dependent phosphatases"/>
    <property type="match status" value="1"/>
</dbReference>
<feature type="domain" description="Calcineurin-like phosphoesterase" evidence="2">
    <location>
        <begin position="5"/>
        <end position="205"/>
    </location>
</feature>
<dbReference type="GO" id="GO:0016787">
    <property type="term" value="F:hydrolase activity"/>
    <property type="evidence" value="ECO:0007669"/>
    <property type="project" value="UniProtKB-KW"/>
</dbReference>
<evidence type="ECO:0000256" key="1">
    <source>
        <dbReference type="ARBA" id="ARBA00022801"/>
    </source>
</evidence>
<dbReference type="InterPro" id="IPR004843">
    <property type="entry name" value="Calcineurin-like_PHP"/>
</dbReference>
<dbReference type="InterPro" id="IPR041796">
    <property type="entry name" value="Mre11_N"/>
</dbReference>
<comment type="caution">
    <text evidence="3">The sequence shown here is derived from an EMBL/GenBank/DDBJ whole genome shotgun (WGS) entry which is preliminary data.</text>
</comment>
<evidence type="ECO:0000313" key="3">
    <source>
        <dbReference type="EMBL" id="NMG82994.1"/>
    </source>
</evidence>
<dbReference type="EMBL" id="WNEG01000039">
    <property type="protein sequence ID" value="NMG82994.1"/>
    <property type="molecule type" value="Genomic_DNA"/>
</dbReference>
<dbReference type="AlphaFoldDB" id="A0A848D9E1"/>
<proteinExistence type="predicted"/>
<dbReference type="CDD" id="cd00840">
    <property type="entry name" value="MPP_Mre11_N"/>
    <property type="match status" value="1"/>
</dbReference>
<dbReference type="Gene3D" id="3.60.21.10">
    <property type="match status" value="1"/>
</dbReference>
<sequence length="425" mass="48336">MKAFSFIHTADLHLDSPFKGISEVSEEISLELTEATFKAFNKIIDLGIEKQIDFLLIAGDIYDGRDRSLRAQLRFRDGLKRLSDAGIKVYIVHGNHDPLDGWSANLDWPKNVHIFNGKSVEEVSVEKDGEEIAQIYGISFHTRDIKTNLTHKFPKISTPKKALFNIGMLHCNVGTNTGHEPYAPCTLQDLITRNFNYWALGHIHKKAIINENNPLVIYSGNPQGLHPKETGARGCFLVNVDENGEPTTEFIEVDSIRWFVEKLSIDSLYIEQELISQIHNCIEKIREEAKGRSSICRIILTGRSVLHSSIARKGVLDDILKDIKGDEEGEKQFVWIESIEDDTNPEIDRKSLLERKDFIGDLVKVFEEFSHDKTKIAELKESLEPLFTSPGGRKLLEPLDDEHFLDLIKKAETLCLDKLMKDEFP</sequence>
<dbReference type="InterPro" id="IPR014576">
    <property type="entry name" value="Pesterase_YhaO"/>
</dbReference>
<dbReference type="PANTHER" id="PTHR30337:SF7">
    <property type="entry name" value="PHOSPHOESTERASE"/>
    <property type="match status" value="1"/>
</dbReference>